<name>A0ABC9NSX5_ESCAT</name>
<evidence type="ECO:0000313" key="1">
    <source>
        <dbReference type="EMBL" id="EDS93363.1"/>
    </source>
</evidence>
<dbReference type="Proteomes" id="UP000003042">
    <property type="component" value="Unassembled WGS sequence"/>
</dbReference>
<proteinExistence type="predicted"/>
<accession>A0ABC9NSX5</accession>
<comment type="caution">
    <text evidence="1">The sequence shown here is derived from an EMBL/GenBank/DDBJ whole genome shotgun (WGS) entry which is preliminary data.</text>
</comment>
<gene>
    <name evidence="1" type="ORF">ESCAB7627_4645</name>
</gene>
<evidence type="ECO:0000313" key="2">
    <source>
        <dbReference type="Proteomes" id="UP000003042"/>
    </source>
</evidence>
<dbReference type="AlphaFoldDB" id="A0ABC9NSX5"/>
<protein>
    <submittedName>
        <fullName evidence="1">Uncharacterized protein</fullName>
    </submittedName>
</protein>
<sequence>MFDTGTLNKLTNAIWMTLPLSAGSIDIIRPANPTEPLFKIKYLVCVGLNSVKRNVSCCSLMLVMTPTY</sequence>
<organism evidence="1 2">
    <name type="scientific">Escherichia albertii (strain TW07627)</name>
    <dbReference type="NCBI Taxonomy" id="502347"/>
    <lineage>
        <taxon>Bacteria</taxon>
        <taxon>Pseudomonadati</taxon>
        <taxon>Pseudomonadota</taxon>
        <taxon>Gammaproteobacteria</taxon>
        <taxon>Enterobacterales</taxon>
        <taxon>Enterobacteriaceae</taxon>
        <taxon>Escherichia</taxon>
    </lineage>
</organism>
<dbReference type="EMBL" id="ABKX01000002">
    <property type="protein sequence ID" value="EDS93363.1"/>
    <property type="molecule type" value="Genomic_DNA"/>
</dbReference>
<reference evidence="1 2" key="1">
    <citation type="submission" date="2008-02" db="EMBL/GenBank/DDBJ databases">
        <title>Annotation of Escherichia albertii TW07627.</title>
        <authorList>
            <person name="Sutton G."/>
            <person name="Whittam T.S."/>
            <person name="Sebastian Y."/>
        </authorList>
    </citation>
    <scope>NUCLEOTIDE SEQUENCE [LARGE SCALE GENOMIC DNA]</scope>
    <source>
        <strain evidence="1 2">TW07627</strain>
    </source>
</reference>